<protein>
    <recommendedName>
        <fullName evidence="3">NodB homology domain-containing protein</fullName>
    </recommendedName>
</protein>
<dbReference type="Gene3D" id="3.20.20.370">
    <property type="entry name" value="Glycoside hydrolase/deacetylase"/>
    <property type="match status" value="1"/>
</dbReference>
<accession>A0A382I238</accession>
<evidence type="ECO:0000313" key="4">
    <source>
        <dbReference type="EMBL" id="SVB92761.1"/>
    </source>
</evidence>
<feature type="non-terminal residue" evidence="4">
    <location>
        <position position="1"/>
    </location>
</feature>
<dbReference type="CDD" id="cd10918">
    <property type="entry name" value="CE4_NodB_like_5s_6s"/>
    <property type="match status" value="1"/>
</dbReference>
<keyword evidence="2" id="KW-0732">Signal</keyword>
<dbReference type="PROSITE" id="PS51677">
    <property type="entry name" value="NODB"/>
    <property type="match status" value="1"/>
</dbReference>
<comment type="subcellular location">
    <subcellularLocation>
        <location evidence="1">Secreted</location>
    </subcellularLocation>
</comment>
<dbReference type="PANTHER" id="PTHR34216">
    <property type="match status" value="1"/>
</dbReference>
<dbReference type="EMBL" id="UINC01064260">
    <property type="protein sequence ID" value="SVB92761.1"/>
    <property type="molecule type" value="Genomic_DNA"/>
</dbReference>
<dbReference type="InterPro" id="IPR011330">
    <property type="entry name" value="Glyco_hydro/deAcase_b/a-brl"/>
</dbReference>
<dbReference type="GO" id="GO:0005975">
    <property type="term" value="P:carbohydrate metabolic process"/>
    <property type="evidence" value="ECO:0007669"/>
    <property type="project" value="InterPro"/>
</dbReference>
<dbReference type="InterPro" id="IPR002509">
    <property type="entry name" value="NODB_dom"/>
</dbReference>
<evidence type="ECO:0000256" key="2">
    <source>
        <dbReference type="ARBA" id="ARBA00022729"/>
    </source>
</evidence>
<feature type="domain" description="NodB homology" evidence="3">
    <location>
        <begin position="1"/>
        <end position="148"/>
    </location>
</feature>
<evidence type="ECO:0000256" key="1">
    <source>
        <dbReference type="ARBA" id="ARBA00004613"/>
    </source>
</evidence>
<organism evidence="4">
    <name type="scientific">marine metagenome</name>
    <dbReference type="NCBI Taxonomy" id="408172"/>
    <lineage>
        <taxon>unclassified sequences</taxon>
        <taxon>metagenomes</taxon>
        <taxon>ecological metagenomes</taxon>
    </lineage>
</organism>
<dbReference type="SUPFAM" id="SSF88713">
    <property type="entry name" value="Glycoside hydrolase/deacetylase"/>
    <property type="match status" value="1"/>
</dbReference>
<dbReference type="GO" id="GO:0005576">
    <property type="term" value="C:extracellular region"/>
    <property type="evidence" value="ECO:0007669"/>
    <property type="project" value="UniProtKB-SubCell"/>
</dbReference>
<dbReference type="Pfam" id="PF01522">
    <property type="entry name" value="Polysacc_deac_1"/>
    <property type="match status" value="1"/>
</dbReference>
<name>A0A382I238_9ZZZZ</name>
<dbReference type="PANTHER" id="PTHR34216:SF3">
    <property type="entry name" value="POLY-BETA-1,6-N-ACETYL-D-GLUCOSAMINE N-DEACETYLASE"/>
    <property type="match status" value="1"/>
</dbReference>
<sequence>IRSCIQNGFSIGSHSYSHRNLSQVKEPELLETEISFSRQRILQETGIAPSVFTFPNGQYNDSLLKIVEESGYSIALLHGINLVDLINNEKPANLNIINDSDGLLCLPRIEAEKNWRETLLKSSGFHYQMKRITNFRRGRDLGGQVSRG</sequence>
<proteinExistence type="predicted"/>
<gene>
    <name evidence="4" type="ORF">METZ01_LOCUS245615</name>
</gene>
<evidence type="ECO:0000259" key="3">
    <source>
        <dbReference type="PROSITE" id="PS51677"/>
    </source>
</evidence>
<dbReference type="AlphaFoldDB" id="A0A382I238"/>
<dbReference type="InterPro" id="IPR051398">
    <property type="entry name" value="Polysacch_Deacetylase"/>
</dbReference>
<dbReference type="GO" id="GO:0016810">
    <property type="term" value="F:hydrolase activity, acting on carbon-nitrogen (but not peptide) bonds"/>
    <property type="evidence" value="ECO:0007669"/>
    <property type="project" value="InterPro"/>
</dbReference>
<reference evidence="4" key="1">
    <citation type="submission" date="2018-05" db="EMBL/GenBank/DDBJ databases">
        <authorList>
            <person name="Lanie J.A."/>
            <person name="Ng W.-L."/>
            <person name="Kazmierczak K.M."/>
            <person name="Andrzejewski T.M."/>
            <person name="Davidsen T.M."/>
            <person name="Wayne K.J."/>
            <person name="Tettelin H."/>
            <person name="Glass J.I."/>
            <person name="Rusch D."/>
            <person name="Podicherti R."/>
            <person name="Tsui H.-C.T."/>
            <person name="Winkler M.E."/>
        </authorList>
    </citation>
    <scope>NUCLEOTIDE SEQUENCE</scope>
</reference>